<dbReference type="EMBL" id="AKIJ01000002">
    <property type="protein sequence ID" value="KFG26436.1"/>
    <property type="molecule type" value="Genomic_DNA"/>
</dbReference>
<feature type="transmembrane region" description="Helical" evidence="1">
    <location>
        <begin position="20"/>
        <end position="42"/>
    </location>
</feature>
<keyword evidence="1" id="KW-0472">Membrane</keyword>
<feature type="transmembrane region" description="Helical" evidence="1">
    <location>
        <begin position="49"/>
        <end position="68"/>
    </location>
</feature>
<accession>A0A086J2R8</accession>
<dbReference type="HOGENOM" id="CLU_2050249_0_0_1"/>
<evidence type="ECO:0000313" key="2">
    <source>
        <dbReference type="EMBL" id="KFG26436.1"/>
    </source>
</evidence>
<feature type="transmembrane region" description="Helical" evidence="1">
    <location>
        <begin position="88"/>
        <end position="116"/>
    </location>
</feature>
<dbReference type="Proteomes" id="UP000054524">
    <property type="component" value="Unassembled WGS sequence"/>
</dbReference>
<reference evidence="2 3" key="1">
    <citation type="journal article" date="2014" name="Genome Announc.">
        <title>Genome Sequence of the Microsporidian Species Nematocida sp1 Strain ERTm6 (ATCC PRA-372).</title>
        <authorList>
            <person name="Bakowski M.A."/>
            <person name="Priest M."/>
            <person name="Young S."/>
            <person name="Cuomo C.A."/>
            <person name="Troemel E.R."/>
        </authorList>
    </citation>
    <scope>NUCLEOTIDE SEQUENCE [LARGE SCALE GENOMIC DNA]</scope>
    <source>
        <strain evidence="2 3">ERTm6</strain>
    </source>
</reference>
<evidence type="ECO:0000256" key="1">
    <source>
        <dbReference type="SAM" id="Phobius"/>
    </source>
</evidence>
<name>A0A086J2R8_NEMA1</name>
<sequence length="120" mass="12987">MMYDEIYSGDSDLTKMFPLFAANLITSVALCVASVSSIDYLLSKYIPRYSMSIFLLVCLSASLLSIGITMRRSLLVSKSSSNQSFSYGVSLCALMVSACLGVSIASAWVCTVLKIFGLHK</sequence>
<dbReference type="AlphaFoldDB" id="A0A086J2R8"/>
<comment type="caution">
    <text evidence="2">The sequence shown here is derived from an EMBL/GenBank/DDBJ whole genome shotgun (WGS) entry which is preliminary data.</text>
</comment>
<protein>
    <submittedName>
        <fullName evidence="2">Uncharacterized protein</fullName>
    </submittedName>
</protein>
<evidence type="ECO:0000313" key="3">
    <source>
        <dbReference type="Proteomes" id="UP000054524"/>
    </source>
</evidence>
<organism evidence="2 3">
    <name type="scientific">Nematocida ausubeli (strain ATCC PRA-371 / ERTm2)</name>
    <name type="common">Nematode killer fungus</name>
    <dbReference type="NCBI Taxonomy" id="1913371"/>
    <lineage>
        <taxon>Eukaryota</taxon>
        <taxon>Fungi</taxon>
        <taxon>Fungi incertae sedis</taxon>
        <taxon>Microsporidia</taxon>
        <taxon>Nematocida</taxon>
    </lineage>
</organism>
<keyword evidence="1" id="KW-0812">Transmembrane</keyword>
<dbReference type="RefSeq" id="XP_052904991.1">
    <property type="nucleotide sequence ID" value="XM_053048231.1"/>
</dbReference>
<gene>
    <name evidence="2" type="ORF">NESG_00581</name>
</gene>
<keyword evidence="1" id="KW-1133">Transmembrane helix</keyword>
<proteinExistence type="predicted"/>
<keyword evidence="3" id="KW-1185">Reference proteome</keyword>
<dbReference type="GeneID" id="77675554"/>